<dbReference type="Proteomes" id="UP001280121">
    <property type="component" value="Unassembled WGS sequence"/>
</dbReference>
<reference evidence="7" key="1">
    <citation type="journal article" date="2023" name="Plant J.">
        <title>Genome sequences and population genomics provide insights into the demographic history, inbreeding, and mutation load of two 'living fossil' tree species of Dipteronia.</title>
        <authorList>
            <person name="Feng Y."/>
            <person name="Comes H.P."/>
            <person name="Chen J."/>
            <person name="Zhu S."/>
            <person name="Lu R."/>
            <person name="Zhang X."/>
            <person name="Li P."/>
            <person name="Qiu J."/>
            <person name="Olsen K.M."/>
            <person name="Qiu Y."/>
        </authorList>
    </citation>
    <scope>NUCLEOTIDE SEQUENCE</scope>
    <source>
        <strain evidence="7">KIB01</strain>
    </source>
</reference>
<dbReference type="GO" id="GO:0045944">
    <property type="term" value="P:positive regulation of transcription by RNA polymerase II"/>
    <property type="evidence" value="ECO:0007669"/>
    <property type="project" value="InterPro"/>
</dbReference>
<evidence type="ECO:0000256" key="4">
    <source>
        <dbReference type="ARBA" id="ARBA00023163"/>
    </source>
</evidence>
<keyword evidence="2" id="KW-0805">Transcription regulation</keyword>
<dbReference type="GO" id="GO:0005634">
    <property type="term" value="C:nucleus"/>
    <property type="evidence" value="ECO:0007669"/>
    <property type="project" value="UniProtKB-SubCell"/>
</dbReference>
<dbReference type="InterPro" id="IPR002100">
    <property type="entry name" value="TF_MADSbox"/>
</dbReference>
<evidence type="ECO:0000313" key="7">
    <source>
        <dbReference type="EMBL" id="KAK2647408.1"/>
    </source>
</evidence>
<protein>
    <recommendedName>
        <fullName evidence="6">MADS-box domain-containing protein</fullName>
    </recommendedName>
</protein>
<dbReference type="EMBL" id="JANJYI010000005">
    <property type="protein sequence ID" value="KAK2647408.1"/>
    <property type="molecule type" value="Genomic_DNA"/>
</dbReference>
<evidence type="ECO:0000256" key="2">
    <source>
        <dbReference type="ARBA" id="ARBA00023015"/>
    </source>
</evidence>
<comment type="caution">
    <text evidence="7">The sequence shown here is derived from an EMBL/GenBank/DDBJ whole genome shotgun (WGS) entry which is preliminary data.</text>
</comment>
<dbReference type="PROSITE" id="PS50066">
    <property type="entry name" value="MADS_BOX_2"/>
    <property type="match status" value="1"/>
</dbReference>
<name>A0AAD9U4K0_9ROSI</name>
<organism evidence="7 8">
    <name type="scientific">Dipteronia dyeriana</name>
    <dbReference type="NCBI Taxonomy" id="168575"/>
    <lineage>
        <taxon>Eukaryota</taxon>
        <taxon>Viridiplantae</taxon>
        <taxon>Streptophyta</taxon>
        <taxon>Embryophyta</taxon>
        <taxon>Tracheophyta</taxon>
        <taxon>Spermatophyta</taxon>
        <taxon>Magnoliopsida</taxon>
        <taxon>eudicotyledons</taxon>
        <taxon>Gunneridae</taxon>
        <taxon>Pentapetalae</taxon>
        <taxon>rosids</taxon>
        <taxon>malvids</taxon>
        <taxon>Sapindales</taxon>
        <taxon>Sapindaceae</taxon>
        <taxon>Hippocastanoideae</taxon>
        <taxon>Acereae</taxon>
        <taxon>Dipteronia</taxon>
    </lineage>
</organism>
<keyword evidence="5" id="KW-0539">Nucleus</keyword>
<keyword evidence="3" id="KW-0238">DNA-binding</keyword>
<dbReference type="InterPro" id="IPR033897">
    <property type="entry name" value="SRF-like_MADS-box"/>
</dbReference>
<comment type="subcellular location">
    <subcellularLocation>
        <location evidence="1">Nucleus</location>
    </subcellularLocation>
</comment>
<dbReference type="GO" id="GO:0000978">
    <property type="term" value="F:RNA polymerase II cis-regulatory region sequence-specific DNA binding"/>
    <property type="evidence" value="ECO:0007669"/>
    <property type="project" value="TreeGrafter"/>
</dbReference>
<dbReference type="PANTHER" id="PTHR11945">
    <property type="entry name" value="MADS BOX PROTEIN"/>
    <property type="match status" value="1"/>
</dbReference>
<sequence>MTRRKIKQELISNESKRKVTFKKRKDGLLKKIDELTTLCGVMGCAIIYGTFNNRPEIWPSPPELTLVLDRFKESPEEEKDKYTVDQKTFLGRRISMLSNALEREIKKNRGLEVDLILNEYLTGKSMEDLTCSEDVKELDLLLEEKIKLITDKIVAIV</sequence>
<keyword evidence="4" id="KW-0804">Transcription</keyword>
<dbReference type="SMART" id="SM00432">
    <property type="entry name" value="MADS"/>
    <property type="match status" value="1"/>
</dbReference>
<dbReference type="PRINTS" id="PR00404">
    <property type="entry name" value="MADSDOMAIN"/>
</dbReference>
<feature type="domain" description="MADS-box" evidence="6">
    <location>
        <begin position="1"/>
        <end position="50"/>
    </location>
</feature>
<dbReference type="GO" id="GO:0046983">
    <property type="term" value="F:protein dimerization activity"/>
    <property type="evidence" value="ECO:0007669"/>
    <property type="project" value="InterPro"/>
</dbReference>
<dbReference type="InterPro" id="IPR036879">
    <property type="entry name" value="TF_MADSbox_sf"/>
</dbReference>
<dbReference type="PANTHER" id="PTHR11945:SF505">
    <property type="entry name" value="MADS-BOX DOMAIN-CONTAINING PROTEIN"/>
    <property type="match status" value="1"/>
</dbReference>
<dbReference type="Pfam" id="PF00319">
    <property type="entry name" value="SRF-TF"/>
    <property type="match status" value="1"/>
</dbReference>
<evidence type="ECO:0000256" key="3">
    <source>
        <dbReference type="ARBA" id="ARBA00023125"/>
    </source>
</evidence>
<dbReference type="SUPFAM" id="SSF55455">
    <property type="entry name" value="SRF-like"/>
    <property type="match status" value="1"/>
</dbReference>
<evidence type="ECO:0000256" key="5">
    <source>
        <dbReference type="ARBA" id="ARBA00023242"/>
    </source>
</evidence>
<evidence type="ECO:0000259" key="6">
    <source>
        <dbReference type="PROSITE" id="PS50066"/>
    </source>
</evidence>
<proteinExistence type="predicted"/>
<dbReference type="CDD" id="cd00266">
    <property type="entry name" value="MADS_SRF_like"/>
    <property type="match status" value="1"/>
</dbReference>
<gene>
    <name evidence="7" type="ORF">Ddye_014897</name>
</gene>
<evidence type="ECO:0000313" key="8">
    <source>
        <dbReference type="Proteomes" id="UP001280121"/>
    </source>
</evidence>
<keyword evidence="8" id="KW-1185">Reference proteome</keyword>
<evidence type="ECO:0000256" key="1">
    <source>
        <dbReference type="ARBA" id="ARBA00004123"/>
    </source>
</evidence>
<dbReference type="Gene3D" id="3.40.1810.10">
    <property type="entry name" value="Transcription factor, MADS-box"/>
    <property type="match status" value="1"/>
</dbReference>
<accession>A0AAD9U4K0</accession>
<dbReference type="GO" id="GO:0000981">
    <property type="term" value="F:DNA-binding transcription factor activity, RNA polymerase II-specific"/>
    <property type="evidence" value="ECO:0007669"/>
    <property type="project" value="InterPro"/>
</dbReference>
<dbReference type="AlphaFoldDB" id="A0AAD9U4K0"/>